<evidence type="ECO:0000313" key="1">
    <source>
        <dbReference type="EnsemblPlants" id="MELO3C012063.2.1"/>
    </source>
</evidence>
<name>A0A9I9D308_CUCME</name>
<proteinExistence type="predicted"/>
<accession>A0A9I9D308</accession>
<dbReference type="EnsemblPlants" id="MELO3C012063.2.1">
    <property type="protein sequence ID" value="MELO3C012063.2.1"/>
    <property type="gene ID" value="MELO3C012063.2"/>
</dbReference>
<dbReference type="AlphaFoldDB" id="A0A9I9D308"/>
<dbReference type="Gramene" id="MELO3C012063.2.1">
    <property type="protein sequence ID" value="MELO3C012063.2.1"/>
    <property type="gene ID" value="MELO3C012063.2"/>
</dbReference>
<organism evidence="1">
    <name type="scientific">Cucumis melo</name>
    <name type="common">Muskmelon</name>
    <dbReference type="NCBI Taxonomy" id="3656"/>
    <lineage>
        <taxon>Eukaryota</taxon>
        <taxon>Viridiplantae</taxon>
        <taxon>Streptophyta</taxon>
        <taxon>Embryophyta</taxon>
        <taxon>Tracheophyta</taxon>
        <taxon>Spermatophyta</taxon>
        <taxon>Magnoliopsida</taxon>
        <taxon>eudicotyledons</taxon>
        <taxon>Gunneridae</taxon>
        <taxon>Pentapetalae</taxon>
        <taxon>rosids</taxon>
        <taxon>fabids</taxon>
        <taxon>Cucurbitales</taxon>
        <taxon>Cucurbitaceae</taxon>
        <taxon>Benincaseae</taxon>
        <taxon>Cucumis</taxon>
    </lineage>
</organism>
<sequence length="85" mass="9966">MDKIRFMKDFSFVVQMYNQSQDVQQQKNTCNKMADKPKSNVRASCIVQTPKSQLEIPNQPLNYVQIGEPTSIIKEVINRFIYYCN</sequence>
<protein>
    <submittedName>
        <fullName evidence="1">Uncharacterized protein</fullName>
    </submittedName>
</protein>
<reference evidence="1" key="1">
    <citation type="submission" date="2023-03" db="UniProtKB">
        <authorList>
            <consortium name="EnsemblPlants"/>
        </authorList>
    </citation>
    <scope>IDENTIFICATION</scope>
</reference>